<keyword evidence="3" id="KW-0964">Secreted</keyword>
<sequence length="166" mass="18770">IHSFKQLSSDFDQTPKSRMTKFLLILLVGCIPLTYSSYVPLDVEYDTEDLKKVKECEEQKNVPEEELAEWWEWKIPKNPTPCLVDCILTKFGWLSSDGEVVTTAIEKSYNAVGHSNPSLSACKPTKTKCAKAEELFECLLNTDGQKFKDAFDGRRETSCSTCTPSE</sequence>
<reference evidence="5" key="1">
    <citation type="journal article" date="2005" name="Insect Mol. Biol.">
        <title>Midgut and salivary gland transcriptomes of the arbovirus vector Culicoides sonorensis (Diptera: Ceratopogonidae).</title>
        <authorList>
            <person name="Campbell C.L."/>
            <person name="Vandyke K.A."/>
            <person name="Letchworth G.J."/>
            <person name="Drolet B.S."/>
            <person name="Hanekamp T."/>
            <person name="Wilson W.C."/>
        </authorList>
    </citation>
    <scope>NUCLEOTIDE SEQUENCE</scope>
</reference>
<dbReference type="CDD" id="cd23992">
    <property type="entry name" value="PBP_GOBP"/>
    <property type="match status" value="1"/>
</dbReference>
<dbReference type="SMART" id="SM00708">
    <property type="entry name" value="PhBP"/>
    <property type="match status" value="1"/>
</dbReference>
<dbReference type="AlphaFoldDB" id="Q66TY9"/>
<dbReference type="SUPFAM" id="SSF47565">
    <property type="entry name" value="Insect pheromone/odorant-binding proteins"/>
    <property type="match status" value="1"/>
</dbReference>
<dbReference type="PANTHER" id="PTHR11857">
    <property type="entry name" value="ODORANT BINDING PROTEIN-RELATED"/>
    <property type="match status" value="1"/>
</dbReference>
<evidence type="ECO:0000256" key="2">
    <source>
        <dbReference type="ARBA" id="ARBA00008098"/>
    </source>
</evidence>
<comment type="similarity">
    <text evidence="2">Belongs to the PBP/GOBP family.</text>
</comment>
<accession>Q66TY9</accession>
<dbReference type="GO" id="GO:0005615">
    <property type="term" value="C:extracellular space"/>
    <property type="evidence" value="ECO:0007669"/>
    <property type="project" value="TreeGrafter"/>
</dbReference>
<proteinExistence type="evidence at transcript level"/>
<keyword evidence="4" id="KW-0732">Signal</keyword>
<organism evidence="5">
    <name type="scientific">Culicoides sonorensis</name>
    <name type="common">Biting midge</name>
    <dbReference type="NCBI Taxonomy" id="179676"/>
    <lineage>
        <taxon>Eukaryota</taxon>
        <taxon>Metazoa</taxon>
        <taxon>Ecdysozoa</taxon>
        <taxon>Arthropoda</taxon>
        <taxon>Hexapoda</taxon>
        <taxon>Insecta</taxon>
        <taxon>Pterygota</taxon>
        <taxon>Neoptera</taxon>
        <taxon>Endopterygota</taxon>
        <taxon>Diptera</taxon>
        <taxon>Nematocera</taxon>
        <taxon>Chironomoidea</taxon>
        <taxon>Ceratopogonidae</taxon>
        <taxon>Ceratopogoninae</taxon>
        <taxon>Culicoides</taxon>
        <taxon>Monoculicoides</taxon>
    </lineage>
</organism>
<feature type="non-terminal residue" evidence="5">
    <location>
        <position position="1"/>
    </location>
</feature>
<evidence type="ECO:0000256" key="1">
    <source>
        <dbReference type="ARBA" id="ARBA00004613"/>
    </source>
</evidence>
<evidence type="ECO:0000313" key="5">
    <source>
        <dbReference type="EMBL" id="AAU06541.1"/>
    </source>
</evidence>
<dbReference type="PANTHER" id="PTHR11857:SF43">
    <property type="entry name" value="GEO07291P1-RELATED"/>
    <property type="match status" value="1"/>
</dbReference>
<dbReference type="GO" id="GO:0005549">
    <property type="term" value="F:odorant binding"/>
    <property type="evidence" value="ECO:0007669"/>
    <property type="project" value="InterPro"/>
</dbReference>
<comment type="subcellular location">
    <subcellularLocation>
        <location evidence="1">Secreted</location>
    </subcellularLocation>
</comment>
<dbReference type="GO" id="GO:0007608">
    <property type="term" value="P:sensory perception of smell"/>
    <property type="evidence" value="ECO:0007669"/>
    <property type="project" value="TreeGrafter"/>
</dbReference>
<dbReference type="InterPro" id="IPR006170">
    <property type="entry name" value="PBP/GOBP"/>
</dbReference>
<dbReference type="InterPro" id="IPR036728">
    <property type="entry name" value="PBP_GOBP_sf"/>
</dbReference>
<dbReference type="EMBL" id="AY603633">
    <property type="protein sequence ID" value="AAU06541.1"/>
    <property type="molecule type" value="mRNA"/>
</dbReference>
<dbReference type="VEuPathDB" id="VectorBase:CSON004509"/>
<dbReference type="Pfam" id="PF01395">
    <property type="entry name" value="PBP_GOBP"/>
    <property type="match status" value="1"/>
</dbReference>
<evidence type="ECO:0000256" key="4">
    <source>
        <dbReference type="ARBA" id="ARBA00022729"/>
    </source>
</evidence>
<protein>
    <submittedName>
        <fullName evidence="5">Uncharacterized protein</fullName>
    </submittedName>
</protein>
<evidence type="ECO:0000256" key="3">
    <source>
        <dbReference type="ARBA" id="ARBA00022525"/>
    </source>
</evidence>
<name>Q66TY9_CULSO</name>
<dbReference type="Gene3D" id="1.10.238.20">
    <property type="entry name" value="Pheromone/general odorant binding protein domain"/>
    <property type="match status" value="1"/>
</dbReference>